<dbReference type="InterPro" id="IPR020845">
    <property type="entry name" value="AMP-binding_CS"/>
</dbReference>
<sequence length="518" mass="57094">MLQSSSVHGPTYNLPAMPESEEITTITYLEFNRATHRVANMLRPNRQGRDGEVVAIIAHSDTVLYHAIVAGLMTADLIPFPISPRNSLPGILQLLRTTSCHRIAATCSTLQPLLTEIKNHIAEVDSEFALEIQEVPSLLEAYPNLGAETENCPFHPYPTKASNASIDDIAMYIHSSGSTGLPRAVGETHRMFQQWIALRAMAVPPFHIFGLYYQFMQPIAGTCVAVYTPTGAIPGALPITPSADNILEHARITKCRSLVTVPVMLALWSESPAALKYLKTLDRIMFAGGPLPQRIGDDLVNQGLRLLTAYGATEFGSLSCIIPYEDDIKEWAWFRVSPLVKVRWAPQGGGTFECQILAWEHHTAVVDNLDDVKGYARPTCVVGRLDEVIMHSSGEKTVPGPMQDIIMSSPDIIGAVMFGRERPQAGVLIETTPELQIDVHDATQLDELRNKIWPIIEEANENAPAFSRIFKEMILIASADKPLPRAGKGTVQFKAAISLYAPEIESLYVYLQEPYSDL</sequence>
<dbReference type="Proteomes" id="UP001218218">
    <property type="component" value="Unassembled WGS sequence"/>
</dbReference>
<dbReference type="PANTHER" id="PTHR43439:SF2">
    <property type="entry name" value="ENZYME, PUTATIVE (JCVI)-RELATED"/>
    <property type="match status" value="1"/>
</dbReference>
<evidence type="ECO:0000313" key="4">
    <source>
        <dbReference type="EMBL" id="KAJ7339755.1"/>
    </source>
</evidence>
<dbReference type="EMBL" id="JARIHO010000027">
    <property type="protein sequence ID" value="KAJ7339755.1"/>
    <property type="molecule type" value="Genomic_DNA"/>
</dbReference>
<comment type="caution">
    <text evidence="4">The sequence shown here is derived from an EMBL/GenBank/DDBJ whole genome shotgun (WGS) entry which is preliminary data.</text>
</comment>
<dbReference type="PROSITE" id="PS00455">
    <property type="entry name" value="AMP_BINDING"/>
    <property type="match status" value="1"/>
</dbReference>
<evidence type="ECO:0000256" key="1">
    <source>
        <dbReference type="ARBA" id="ARBA00022450"/>
    </source>
</evidence>
<reference evidence="4" key="1">
    <citation type="submission" date="2023-03" db="EMBL/GenBank/DDBJ databases">
        <title>Massive genome expansion in bonnet fungi (Mycena s.s.) driven by repeated elements and novel gene families across ecological guilds.</title>
        <authorList>
            <consortium name="Lawrence Berkeley National Laboratory"/>
            <person name="Harder C.B."/>
            <person name="Miyauchi S."/>
            <person name="Viragh M."/>
            <person name="Kuo A."/>
            <person name="Thoen E."/>
            <person name="Andreopoulos B."/>
            <person name="Lu D."/>
            <person name="Skrede I."/>
            <person name="Drula E."/>
            <person name="Henrissat B."/>
            <person name="Morin E."/>
            <person name="Kohler A."/>
            <person name="Barry K."/>
            <person name="LaButti K."/>
            <person name="Morin E."/>
            <person name="Salamov A."/>
            <person name="Lipzen A."/>
            <person name="Mereny Z."/>
            <person name="Hegedus B."/>
            <person name="Baldrian P."/>
            <person name="Stursova M."/>
            <person name="Weitz H."/>
            <person name="Taylor A."/>
            <person name="Grigoriev I.V."/>
            <person name="Nagy L.G."/>
            <person name="Martin F."/>
            <person name="Kauserud H."/>
        </authorList>
    </citation>
    <scope>NUCLEOTIDE SEQUENCE</scope>
    <source>
        <strain evidence="4">CBHHK002</strain>
    </source>
</reference>
<protein>
    <recommendedName>
        <fullName evidence="3">AMP-dependent synthetase/ligase domain-containing protein</fullName>
    </recommendedName>
</protein>
<dbReference type="InterPro" id="IPR000873">
    <property type="entry name" value="AMP-dep_synth/lig_dom"/>
</dbReference>
<evidence type="ECO:0000259" key="3">
    <source>
        <dbReference type="Pfam" id="PF00501"/>
    </source>
</evidence>
<dbReference type="Pfam" id="PF00501">
    <property type="entry name" value="AMP-binding"/>
    <property type="match status" value="1"/>
</dbReference>
<evidence type="ECO:0000313" key="5">
    <source>
        <dbReference type="Proteomes" id="UP001218218"/>
    </source>
</evidence>
<keyword evidence="1" id="KW-0596">Phosphopantetheine</keyword>
<evidence type="ECO:0000256" key="2">
    <source>
        <dbReference type="ARBA" id="ARBA00022553"/>
    </source>
</evidence>
<proteinExistence type="predicted"/>
<keyword evidence="2" id="KW-0597">Phosphoprotein</keyword>
<accession>A0AAD7EMB1</accession>
<dbReference type="AlphaFoldDB" id="A0AAD7EMB1"/>
<organism evidence="4 5">
    <name type="scientific">Mycena albidolilacea</name>
    <dbReference type="NCBI Taxonomy" id="1033008"/>
    <lineage>
        <taxon>Eukaryota</taxon>
        <taxon>Fungi</taxon>
        <taxon>Dikarya</taxon>
        <taxon>Basidiomycota</taxon>
        <taxon>Agaricomycotina</taxon>
        <taxon>Agaricomycetes</taxon>
        <taxon>Agaricomycetidae</taxon>
        <taxon>Agaricales</taxon>
        <taxon>Marasmiineae</taxon>
        <taxon>Mycenaceae</taxon>
        <taxon>Mycena</taxon>
    </lineage>
</organism>
<dbReference type="InterPro" id="IPR051414">
    <property type="entry name" value="Adenylate-forming_Reductase"/>
</dbReference>
<dbReference type="SUPFAM" id="SSF56801">
    <property type="entry name" value="Acetyl-CoA synthetase-like"/>
    <property type="match status" value="1"/>
</dbReference>
<keyword evidence="5" id="KW-1185">Reference proteome</keyword>
<feature type="domain" description="AMP-dependent synthetase/ligase" evidence="3">
    <location>
        <begin position="21"/>
        <end position="324"/>
    </location>
</feature>
<dbReference type="PANTHER" id="PTHR43439">
    <property type="entry name" value="PHENYLACETATE-COENZYME A LIGASE"/>
    <property type="match status" value="1"/>
</dbReference>
<dbReference type="InterPro" id="IPR042099">
    <property type="entry name" value="ANL_N_sf"/>
</dbReference>
<gene>
    <name evidence="4" type="ORF">DFH08DRAFT_915701</name>
</gene>
<dbReference type="Gene3D" id="3.40.50.12780">
    <property type="entry name" value="N-terminal domain of ligase-like"/>
    <property type="match status" value="1"/>
</dbReference>
<name>A0AAD7EMB1_9AGAR</name>
<dbReference type="Pfam" id="PF23562">
    <property type="entry name" value="AMP-binding_C_3"/>
    <property type="match status" value="1"/>
</dbReference>